<evidence type="ECO:0000313" key="8">
    <source>
        <dbReference type="Proteomes" id="UP000178348"/>
    </source>
</evidence>
<comment type="caution">
    <text evidence="7">The sequence shown here is derived from an EMBL/GenBank/DDBJ whole genome shotgun (WGS) entry which is preliminary data.</text>
</comment>
<accession>A0A1G2CMP4</accession>
<feature type="domain" description="Large ribosomal subunit protein uL6 alpha-beta" evidence="6">
    <location>
        <begin position="91"/>
        <end position="163"/>
    </location>
</feature>
<evidence type="ECO:0000313" key="7">
    <source>
        <dbReference type="EMBL" id="OGZ01911.1"/>
    </source>
</evidence>
<dbReference type="Proteomes" id="UP000178348">
    <property type="component" value="Unassembled WGS sequence"/>
</dbReference>
<sequence length="182" mass="19394">MSRLAKKPITIPEGVSLELKEGNVRVKGPKGERVVPLLPHTKIATEAGSTTVTSADTHLQARANIGTMWSLVTGAISGVKDGFVRKLEIEGVGYRAAVEGNTLVLSLGYVNPVRFNIPDGITVVVEKNTIVVSGIHKELVGRVASEIRSLKKPEPYKGKGIKYQGEVIIRKVGKKAAGTTTS</sequence>
<reference evidence="7 8" key="1">
    <citation type="journal article" date="2016" name="Nat. Commun.">
        <title>Thousands of microbial genomes shed light on interconnected biogeochemical processes in an aquifer system.</title>
        <authorList>
            <person name="Anantharaman K."/>
            <person name="Brown C.T."/>
            <person name="Hug L.A."/>
            <person name="Sharon I."/>
            <person name="Castelle C.J."/>
            <person name="Probst A.J."/>
            <person name="Thomas B.C."/>
            <person name="Singh A."/>
            <person name="Wilkins M.J."/>
            <person name="Karaoz U."/>
            <person name="Brodie E.L."/>
            <person name="Williams K.H."/>
            <person name="Hubbard S.S."/>
            <person name="Banfield J.F."/>
        </authorList>
    </citation>
    <scope>NUCLEOTIDE SEQUENCE [LARGE SCALE GENOMIC DNA]</scope>
</reference>
<dbReference type="PROSITE" id="PS00525">
    <property type="entry name" value="RIBOSOMAL_L6_1"/>
    <property type="match status" value="1"/>
</dbReference>
<comment type="function">
    <text evidence="3 5">This protein binds to the 23S rRNA, and is important in its secondary structure. It is located near the subunit interface in the base of the L7/L12 stalk, and near the tRNA binding site of the peptidyltransferase center.</text>
</comment>
<evidence type="ECO:0000256" key="2">
    <source>
        <dbReference type="ARBA" id="ARBA00023274"/>
    </source>
</evidence>
<keyword evidence="2 3" id="KW-0687">Ribonucleoprotein</keyword>
<dbReference type="InterPro" id="IPR019906">
    <property type="entry name" value="Ribosomal_uL6_bac-type"/>
</dbReference>
<keyword evidence="1 3" id="KW-0689">Ribosomal protein</keyword>
<dbReference type="NCBIfam" id="TIGR03654">
    <property type="entry name" value="L6_bact"/>
    <property type="match status" value="1"/>
</dbReference>
<evidence type="ECO:0000256" key="5">
    <source>
        <dbReference type="RuleBase" id="RU003870"/>
    </source>
</evidence>
<dbReference type="GO" id="GO:0019843">
    <property type="term" value="F:rRNA binding"/>
    <property type="evidence" value="ECO:0007669"/>
    <property type="project" value="UniProtKB-UniRule"/>
</dbReference>
<dbReference type="InterPro" id="IPR036789">
    <property type="entry name" value="Ribosomal_uL6-like_a/b-dom_sf"/>
</dbReference>
<keyword evidence="3 5" id="KW-0699">rRNA-binding</keyword>
<feature type="domain" description="Large ribosomal subunit protein uL6 alpha-beta" evidence="6">
    <location>
        <begin position="11"/>
        <end position="82"/>
    </location>
</feature>
<dbReference type="GO" id="GO:0022625">
    <property type="term" value="C:cytosolic large ribosomal subunit"/>
    <property type="evidence" value="ECO:0007669"/>
    <property type="project" value="UniProtKB-UniRule"/>
</dbReference>
<evidence type="ECO:0000256" key="4">
    <source>
        <dbReference type="RuleBase" id="RU003869"/>
    </source>
</evidence>
<dbReference type="PANTHER" id="PTHR11655:SF14">
    <property type="entry name" value="LARGE RIBOSOMAL SUBUNIT PROTEIN UL6M"/>
    <property type="match status" value="1"/>
</dbReference>
<dbReference type="InterPro" id="IPR002358">
    <property type="entry name" value="Ribosomal_uL6_CS"/>
</dbReference>
<dbReference type="GO" id="GO:0002181">
    <property type="term" value="P:cytoplasmic translation"/>
    <property type="evidence" value="ECO:0007669"/>
    <property type="project" value="TreeGrafter"/>
</dbReference>
<dbReference type="EMBL" id="MHLB01000028">
    <property type="protein sequence ID" value="OGZ01911.1"/>
    <property type="molecule type" value="Genomic_DNA"/>
</dbReference>
<gene>
    <name evidence="3" type="primary">rplF</name>
    <name evidence="7" type="ORF">A2946_02645</name>
</gene>
<dbReference type="GO" id="GO:0003735">
    <property type="term" value="F:structural constituent of ribosome"/>
    <property type="evidence" value="ECO:0007669"/>
    <property type="project" value="UniProtKB-UniRule"/>
</dbReference>
<dbReference type="InterPro" id="IPR020040">
    <property type="entry name" value="Ribosomal_uL6_a/b-dom"/>
</dbReference>
<evidence type="ECO:0000259" key="6">
    <source>
        <dbReference type="Pfam" id="PF00347"/>
    </source>
</evidence>
<dbReference type="PANTHER" id="PTHR11655">
    <property type="entry name" value="60S/50S RIBOSOMAL PROTEIN L6/L9"/>
    <property type="match status" value="1"/>
</dbReference>
<dbReference type="SUPFAM" id="SSF56053">
    <property type="entry name" value="Ribosomal protein L6"/>
    <property type="match status" value="2"/>
</dbReference>
<dbReference type="Pfam" id="PF00347">
    <property type="entry name" value="Ribosomal_L6"/>
    <property type="match status" value="2"/>
</dbReference>
<dbReference type="PRINTS" id="PR00059">
    <property type="entry name" value="RIBOSOMALL6"/>
</dbReference>
<comment type="subunit">
    <text evidence="3">Part of the 50S ribosomal subunit.</text>
</comment>
<evidence type="ECO:0000256" key="3">
    <source>
        <dbReference type="HAMAP-Rule" id="MF_01365"/>
    </source>
</evidence>
<dbReference type="HAMAP" id="MF_01365_B">
    <property type="entry name" value="Ribosomal_uL6_B"/>
    <property type="match status" value="1"/>
</dbReference>
<protein>
    <recommendedName>
        <fullName evidence="3">Large ribosomal subunit protein uL6</fullName>
    </recommendedName>
</protein>
<name>A0A1G2CMP4_9BACT</name>
<dbReference type="Gene3D" id="3.90.930.12">
    <property type="entry name" value="Ribosomal protein L6, alpha-beta domain"/>
    <property type="match status" value="2"/>
</dbReference>
<comment type="similarity">
    <text evidence="3 4">Belongs to the universal ribosomal protein uL6 family.</text>
</comment>
<dbReference type="AlphaFoldDB" id="A0A1G2CMP4"/>
<evidence type="ECO:0000256" key="1">
    <source>
        <dbReference type="ARBA" id="ARBA00022980"/>
    </source>
</evidence>
<dbReference type="InterPro" id="IPR000702">
    <property type="entry name" value="Ribosomal_uL6-like"/>
</dbReference>
<keyword evidence="3 5" id="KW-0694">RNA-binding</keyword>
<organism evidence="7 8">
    <name type="scientific">Candidatus Liptonbacteria bacterium RIFCSPLOWO2_01_FULL_53_13</name>
    <dbReference type="NCBI Taxonomy" id="1798651"/>
    <lineage>
        <taxon>Bacteria</taxon>
        <taxon>Candidatus Liptoniibacteriota</taxon>
    </lineage>
</organism>
<proteinExistence type="inferred from homology"/>
<dbReference type="PIRSF" id="PIRSF002162">
    <property type="entry name" value="Ribosomal_L6"/>
    <property type="match status" value="1"/>
</dbReference>